<reference evidence="2" key="1">
    <citation type="submission" date="2016-03" db="EMBL/GenBank/DDBJ databases">
        <authorList>
            <person name="Devillers H."/>
        </authorList>
    </citation>
    <scope>NUCLEOTIDE SEQUENCE [LARGE SCALE GENOMIC DNA]</scope>
</reference>
<evidence type="ECO:0000313" key="2">
    <source>
        <dbReference type="Proteomes" id="UP000191024"/>
    </source>
</evidence>
<dbReference type="OrthoDB" id="1914839at2759"/>
<accession>A0A1G4KJ46</accession>
<dbReference type="EMBL" id="LT598468">
    <property type="protein sequence ID" value="SCV04583.1"/>
    <property type="molecule type" value="Genomic_DNA"/>
</dbReference>
<dbReference type="CDD" id="cd24142">
    <property type="entry name" value="ACL4-like"/>
    <property type="match status" value="1"/>
</dbReference>
<dbReference type="AlphaFoldDB" id="A0A1G4KJ46"/>
<dbReference type="STRING" id="1230905.A0A1G4KJ46"/>
<dbReference type="SUPFAM" id="SSF48452">
    <property type="entry name" value="TPR-like"/>
    <property type="match status" value="1"/>
</dbReference>
<dbReference type="Gene3D" id="1.25.40.10">
    <property type="entry name" value="Tetratricopeptide repeat domain"/>
    <property type="match status" value="2"/>
</dbReference>
<gene>
    <name evidence="1" type="ORF">LAMI_0H17304G</name>
</gene>
<proteinExistence type="predicted"/>
<evidence type="ECO:0000313" key="1">
    <source>
        <dbReference type="EMBL" id="SCV04583.1"/>
    </source>
</evidence>
<name>A0A1G4KJ46_9SACH</name>
<sequence length="376" mass="41923">MCGLENAITEAKCLLAENNVQEALRRLKPFRKSLKAENSKNVALQQVFAEAYLEAGKVDKAYPLLTQACELDSDGRAGGSQKFFTLGQIMGGGQGIQLLMQGIESVSAIAGEMLQAEQADMIVRGLLSMIEIWMTDLCMEPNAEAQCEELISKAMEVSDDKSPEVWSMLGSIRISQQRFLEAASAFASSWKFFQEKKESIEANLHNGRGTFADFVELLQPLLSLAKMCIELGIYDLSLEILAAVRDIDEDNLEGYYLEGFSHYMICKRQQFAALNPGVVITAANAYEFNENLQQQQLSLDHEPTQSNIREARIALTMLEKLAENRNDIDDVIQELLSGARVILPEIGGRVDVRELNDIRKGEEVDDEEEVDLELKV</sequence>
<organism evidence="1 2">
    <name type="scientific">Lachancea mirantina</name>
    <dbReference type="NCBI Taxonomy" id="1230905"/>
    <lineage>
        <taxon>Eukaryota</taxon>
        <taxon>Fungi</taxon>
        <taxon>Dikarya</taxon>
        <taxon>Ascomycota</taxon>
        <taxon>Saccharomycotina</taxon>
        <taxon>Saccharomycetes</taxon>
        <taxon>Saccharomycetales</taxon>
        <taxon>Saccharomycetaceae</taxon>
        <taxon>Lachancea</taxon>
    </lineage>
</organism>
<dbReference type="Proteomes" id="UP000191024">
    <property type="component" value="Chromosome H"/>
</dbReference>
<protein>
    <submittedName>
        <fullName evidence="1">LAMI_0H17304g1_1</fullName>
    </submittedName>
</protein>
<keyword evidence="2" id="KW-1185">Reference proteome</keyword>
<dbReference type="InterPro" id="IPR011990">
    <property type="entry name" value="TPR-like_helical_dom_sf"/>
</dbReference>